<dbReference type="Proteomes" id="UP000002663">
    <property type="component" value="Chromosome"/>
</dbReference>
<reference evidence="2 3" key="1">
    <citation type="submission" date="2011-01" db="EMBL/GenBank/DDBJ databases">
        <title>Whole genome sequence of Tetragenococcus halophilus NBRC 12172.</title>
        <authorList>
            <person name="Nakazawa H."/>
            <person name="Omata S."/>
            <person name="Koga C."/>
            <person name="Watanabe Y."/>
            <person name="Katano Y."/>
            <person name="Ito N."/>
            <person name="Tsukatani N."/>
            <person name="Ankai A."/>
            <person name="Oguchi A."/>
            <person name="Fukui S."/>
            <person name="Yashiro I."/>
            <person name="Kamata S."/>
            <person name="Hashimoto Y."/>
            <person name="Yamazaki J."/>
            <person name="Taguchi H."/>
            <person name="Tanaka A."/>
            <person name="Koyama T."/>
            <person name="Ichige A."/>
            <person name="Hanya Y."/>
            <person name="Tanikawa S."/>
            <person name="Yamazaki S."/>
            <person name="Fujita N."/>
        </authorList>
    </citation>
    <scope>NUCLEOTIDE SEQUENCE [LARGE SCALE GENOMIC DNA]</scope>
    <source>
        <strain evidence="3">DSM 20338 / JCM 20259 / NCIMB 9735 / NBRC 12172</strain>
    </source>
</reference>
<dbReference type="RefSeq" id="WP_014125206.1">
    <property type="nucleotide sequence ID" value="NC_016052.1"/>
</dbReference>
<gene>
    <name evidence="2" type="ordered locus">TEH_18370</name>
</gene>
<dbReference type="AlphaFoldDB" id="A0AAN1VRJ8"/>
<evidence type="ECO:0000256" key="1">
    <source>
        <dbReference type="SAM" id="MobiDB-lite"/>
    </source>
</evidence>
<feature type="compositionally biased region" description="Low complexity" evidence="1">
    <location>
        <begin position="127"/>
        <end position="143"/>
    </location>
</feature>
<sequence>MEKTDKLELEGIMEQGYGVIPKKVMKDTELSAEAKTIYAYLCSYCGGGNTAFPSISLMSHDLNMSDNRLLKYRKELIEKGYIRIEKNRDKKGFTNNVYMLPTNVYRQIEGIQNVGKQIVGIQNEGTNNNSNNNNNINKNKNNKASYDLKNRFENLWKEYPNKKGKDNAFKAYKKAVEDGVTDEVILDGIRRYNKEIQLKKTEKRYIAYGSTWFNQKRWEDDYLTNDYSNKEEKTNNANLASFDDIDWAEIYG</sequence>
<evidence type="ECO:0000313" key="2">
    <source>
        <dbReference type="EMBL" id="BAK95164.1"/>
    </source>
</evidence>
<evidence type="ECO:0008006" key="4">
    <source>
        <dbReference type="Google" id="ProtNLM"/>
    </source>
</evidence>
<protein>
    <recommendedName>
        <fullName evidence="4">Helix-turn-helix domain-containing protein</fullName>
    </recommendedName>
</protein>
<dbReference type="KEGG" id="thl:TEH_18370"/>
<organism evidence="2 3">
    <name type="scientific">Tetragenococcus halophilus (strain DSM 20338 / JCM 20259 / NCIMB 9735 / NBRC 12172)</name>
    <name type="common">Pediococcus halophilus</name>
    <dbReference type="NCBI Taxonomy" id="945021"/>
    <lineage>
        <taxon>Bacteria</taxon>
        <taxon>Bacillati</taxon>
        <taxon>Bacillota</taxon>
        <taxon>Bacilli</taxon>
        <taxon>Lactobacillales</taxon>
        <taxon>Enterococcaceae</taxon>
        <taxon>Tetragenococcus</taxon>
    </lineage>
</organism>
<feature type="region of interest" description="Disordered" evidence="1">
    <location>
        <begin position="123"/>
        <end position="143"/>
    </location>
</feature>
<dbReference type="EMBL" id="AP012046">
    <property type="protein sequence ID" value="BAK95164.1"/>
    <property type="molecule type" value="Genomic_DNA"/>
</dbReference>
<evidence type="ECO:0000313" key="3">
    <source>
        <dbReference type="Proteomes" id="UP000002663"/>
    </source>
</evidence>
<dbReference type="Gene3D" id="1.10.10.10">
    <property type="entry name" value="Winged helix-like DNA-binding domain superfamily/Winged helix DNA-binding domain"/>
    <property type="match status" value="1"/>
</dbReference>
<dbReference type="Pfam" id="PF13730">
    <property type="entry name" value="HTH_36"/>
    <property type="match status" value="1"/>
</dbReference>
<accession>A0AAN1VRJ8</accession>
<name>A0AAN1VRJ8_TETHN</name>
<dbReference type="InterPro" id="IPR036388">
    <property type="entry name" value="WH-like_DNA-bd_sf"/>
</dbReference>
<proteinExistence type="predicted"/>